<evidence type="ECO:0000256" key="4">
    <source>
        <dbReference type="ARBA" id="ARBA00005161"/>
    </source>
</evidence>
<evidence type="ECO:0000256" key="21">
    <source>
        <dbReference type="SAM" id="Phobius"/>
    </source>
</evidence>
<dbReference type="SUPFAM" id="SSF51395">
    <property type="entry name" value="FMN-linked oxidoreductases"/>
    <property type="match status" value="1"/>
</dbReference>
<dbReference type="SMART" id="SM00756">
    <property type="entry name" value="VKc"/>
    <property type="match status" value="1"/>
</dbReference>
<reference evidence="23 24" key="1">
    <citation type="journal article" date="2015" name="Nature">
        <title>rRNA introns, odd ribosomes, and small enigmatic genomes across a large radiation of phyla.</title>
        <authorList>
            <person name="Brown C.T."/>
            <person name="Hug L.A."/>
            <person name="Thomas B.C."/>
            <person name="Sharon I."/>
            <person name="Castelle C.J."/>
            <person name="Singh A."/>
            <person name="Wilkins M.J."/>
            <person name="Williams K.H."/>
            <person name="Banfield J.F."/>
        </authorList>
    </citation>
    <scope>NUCLEOTIDE SEQUENCE [LARGE SCALE GENOMIC DNA]</scope>
</reference>
<comment type="similarity">
    <text evidence="6">Belongs to the VKOR family.</text>
</comment>
<evidence type="ECO:0000256" key="12">
    <source>
        <dbReference type="ARBA" id="ARBA00022719"/>
    </source>
</evidence>
<name>A0A0G0L016_9BACT</name>
<comment type="pathway">
    <text evidence="4">Pyrimidine metabolism; UMP biosynthesis via de novo pathway; orotate from (S)-dihydroorotate (quinone route): step 1/1.</text>
</comment>
<dbReference type="GO" id="GO:0044205">
    <property type="term" value="P:'de novo' UMP biosynthetic process"/>
    <property type="evidence" value="ECO:0007669"/>
    <property type="project" value="UniProtKB-UniPathway"/>
</dbReference>
<organism evidence="23 24">
    <name type="scientific">Candidatus Woesebacteria bacterium GW2011_GWA1_37_8</name>
    <dbReference type="NCBI Taxonomy" id="1618546"/>
    <lineage>
        <taxon>Bacteria</taxon>
        <taxon>Candidatus Woeseibacteriota</taxon>
    </lineage>
</organism>
<comment type="caution">
    <text evidence="23">The sequence shown here is derived from an EMBL/GenBank/DDBJ whole genome shotgun (WGS) entry which is preliminary data.</text>
</comment>
<dbReference type="AlphaFoldDB" id="A0A0G0L016"/>
<dbReference type="InterPro" id="IPR005720">
    <property type="entry name" value="Dihydroorotate_DH_cat"/>
</dbReference>
<feature type="transmembrane region" description="Helical" evidence="21">
    <location>
        <begin position="89"/>
        <end position="109"/>
    </location>
</feature>
<feature type="domain" description="Vitamin K epoxide reductase" evidence="22">
    <location>
        <begin position="3"/>
        <end position="137"/>
    </location>
</feature>
<dbReference type="NCBIfam" id="NF003652">
    <property type="entry name" value="PRK05286.2-5"/>
    <property type="match status" value="1"/>
</dbReference>
<evidence type="ECO:0000256" key="18">
    <source>
        <dbReference type="ARBA" id="ARBA00023284"/>
    </source>
</evidence>
<dbReference type="GO" id="GO:0006207">
    <property type="term" value="P:'de novo' pyrimidine nucleobase biosynthetic process"/>
    <property type="evidence" value="ECO:0007669"/>
    <property type="project" value="UniProtKB-UniRule"/>
</dbReference>
<keyword evidence="11 21" id="KW-0812">Transmembrane</keyword>
<feature type="transmembrane region" description="Helical" evidence="21">
    <location>
        <begin position="115"/>
        <end position="134"/>
    </location>
</feature>
<gene>
    <name evidence="23" type="ORF">US62_C0005G0004</name>
</gene>
<evidence type="ECO:0000256" key="8">
    <source>
        <dbReference type="ARBA" id="ARBA00018366"/>
    </source>
</evidence>
<evidence type="ECO:0000256" key="16">
    <source>
        <dbReference type="ARBA" id="ARBA00023136"/>
    </source>
</evidence>
<dbReference type="InterPro" id="IPR050074">
    <property type="entry name" value="DHO_dehydrogenase"/>
</dbReference>
<comment type="function">
    <text evidence="2">Catalyzes the conversion of dihydroorotate to orotate with quinone as electron acceptor.</text>
</comment>
<keyword evidence="18" id="KW-0676">Redox-active center</keyword>
<dbReference type="Gene3D" id="3.20.20.70">
    <property type="entry name" value="Aldolase class I"/>
    <property type="match status" value="1"/>
</dbReference>
<keyword evidence="16 21" id="KW-0472">Membrane</keyword>
<dbReference type="GO" id="GO:0005886">
    <property type="term" value="C:plasma membrane"/>
    <property type="evidence" value="ECO:0007669"/>
    <property type="project" value="TreeGrafter"/>
</dbReference>
<evidence type="ECO:0000256" key="5">
    <source>
        <dbReference type="ARBA" id="ARBA00005359"/>
    </source>
</evidence>
<keyword evidence="12" id="KW-0874">Quinone</keyword>
<keyword evidence="10" id="KW-0288">FMN</keyword>
<dbReference type="Gene3D" id="1.20.1440.130">
    <property type="entry name" value="VKOR domain"/>
    <property type="match status" value="1"/>
</dbReference>
<evidence type="ECO:0000313" key="24">
    <source>
        <dbReference type="Proteomes" id="UP000034603"/>
    </source>
</evidence>
<dbReference type="InterPro" id="IPR013785">
    <property type="entry name" value="Aldolase_TIM"/>
</dbReference>
<dbReference type="CDD" id="cd04738">
    <property type="entry name" value="DHOD_2_like"/>
    <property type="match status" value="1"/>
</dbReference>
<dbReference type="Pfam" id="PF01180">
    <property type="entry name" value="DHO_dh"/>
    <property type="match status" value="1"/>
</dbReference>
<dbReference type="EC" id="1.3.5.2" evidence="7 20"/>
<proteinExistence type="inferred from homology"/>
<evidence type="ECO:0000256" key="17">
    <source>
        <dbReference type="ARBA" id="ARBA00023157"/>
    </source>
</evidence>
<keyword evidence="14 21" id="KW-1133">Transmembrane helix</keyword>
<evidence type="ECO:0000259" key="22">
    <source>
        <dbReference type="SMART" id="SM00756"/>
    </source>
</evidence>
<evidence type="ECO:0000256" key="7">
    <source>
        <dbReference type="ARBA" id="ARBA00012791"/>
    </source>
</evidence>
<dbReference type="EMBL" id="LBTR01000005">
    <property type="protein sequence ID" value="KKQ46081.1"/>
    <property type="molecule type" value="Genomic_DNA"/>
</dbReference>
<evidence type="ECO:0000313" key="23">
    <source>
        <dbReference type="EMBL" id="KKQ46081.1"/>
    </source>
</evidence>
<dbReference type="PANTHER" id="PTHR48109">
    <property type="entry name" value="DIHYDROOROTATE DEHYDROGENASE (QUINONE), MITOCHONDRIAL-RELATED"/>
    <property type="match status" value="1"/>
</dbReference>
<evidence type="ECO:0000256" key="3">
    <source>
        <dbReference type="ARBA" id="ARBA00004141"/>
    </source>
</evidence>
<dbReference type="InterPro" id="IPR005719">
    <property type="entry name" value="Dihydroorotate_DH_2"/>
</dbReference>
<dbReference type="InterPro" id="IPR001295">
    <property type="entry name" value="Dihydroorotate_DH_CS"/>
</dbReference>
<dbReference type="InterPro" id="IPR044698">
    <property type="entry name" value="VKOR/LTO1"/>
</dbReference>
<sequence>MKKSWVLYLILGIALAGLADSTYLTVEHFSNTLPPCHTGYFVDCGKVLLSKYSVIFGIPVALIGVFQYLSEAVLTLLFIVTKKTEFKKLLIIFSFIGLGGSIYFMFIQFVIIKSICLYCTLSALISFVLFYLIWWKFEFERKQVCVFTTKIVYKYFVKPLLFTIDPEIVHEQMVSFGSNLGKYRLVRNVFDYIYYYENKMLSQKIGGIMFDNPVGLSAGFDYDAKLTQILPSISFGFMSVGTITNMPYNGNPAPMLGRLPKSKSLMVNKGFKSQGAEVISKKLKNLDFEIPVGVSIGRTNSSKLKTQKESVADIISAFKIFEKSGVKNAYYELNISCPNLIHAGNIEFYSPNKLDELLSAVDKLNIKKSVFVKMPIDKTDNETLAMLKVIAKHSPAGVIFGNLQKDKNHTSLDKKEVAKFNVGNFSGKPTWERSNELVSLTYINYKKRFVIIGCGGIFSAEDAYEKIKRGASLVMLITGMIFEGPQIIADINIKLTDFLERDGFKNLSDAVGAKYS</sequence>
<dbReference type="GO" id="GO:0106430">
    <property type="term" value="F:dihydroorotate dehydrogenase (quinone) activity"/>
    <property type="evidence" value="ECO:0007669"/>
    <property type="project" value="UniProtKB-EC"/>
</dbReference>
<keyword evidence="13" id="KW-0665">Pyrimidine biosynthesis</keyword>
<evidence type="ECO:0000256" key="9">
    <source>
        <dbReference type="ARBA" id="ARBA00022630"/>
    </source>
</evidence>
<keyword evidence="9" id="KW-0285">Flavoprotein</keyword>
<dbReference type="InterPro" id="IPR038354">
    <property type="entry name" value="VKOR_sf"/>
</dbReference>
<dbReference type="Proteomes" id="UP000034603">
    <property type="component" value="Unassembled WGS sequence"/>
</dbReference>
<keyword evidence="15" id="KW-0560">Oxidoreductase</keyword>
<evidence type="ECO:0000256" key="10">
    <source>
        <dbReference type="ARBA" id="ARBA00022643"/>
    </source>
</evidence>
<dbReference type="Pfam" id="PF07884">
    <property type="entry name" value="VKOR"/>
    <property type="match status" value="1"/>
</dbReference>
<evidence type="ECO:0000256" key="6">
    <source>
        <dbReference type="ARBA" id="ARBA00006214"/>
    </source>
</evidence>
<evidence type="ECO:0000256" key="1">
    <source>
        <dbReference type="ARBA" id="ARBA00001917"/>
    </source>
</evidence>
<dbReference type="CDD" id="cd12916">
    <property type="entry name" value="VKOR_1"/>
    <property type="match status" value="1"/>
</dbReference>
<dbReference type="UniPathway" id="UPA00070">
    <property type="reaction ID" value="UER00946"/>
</dbReference>
<dbReference type="GO" id="GO:0048038">
    <property type="term" value="F:quinone binding"/>
    <property type="evidence" value="ECO:0007669"/>
    <property type="project" value="UniProtKB-KW"/>
</dbReference>
<evidence type="ECO:0000256" key="15">
    <source>
        <dbReference type="ARBA" id="ARBA00023002"/>
    </source>
</evidence>
<accession>A0A0G0L016</accession>
<evidence type="ECO:0000256" key="2">
    <source>
        <dbReference type="ARBA" id="ARBA00003125"/>
    </source>
</evidence>
<keyword evidence="17" id="KW-1015">Disulfide bond</keyword>
<comment type="catalytic activity">
    <reaction evidence="19">
        <text>(S)-dihydroorotate + a quinone = orotate + a quinol</text>
        <dbReference type="Rhea" id="RHEA:30187"/>
        <dbReference type="ChEBI" id="CHEBI:24646"/>
        <dbReference type="ChEBI" id="CHEBI:30839"/>
        <dbReference type="ChEBI" id="CHEBI:30864"/>
        <dbReference type="ChEBI" id="CHEBI:132124"/>
        <dbReference type="EC" id="1.3.5.2"/>
    </reaction>
</comment>
<comment type="cofactor">
    <cofactor evidence="1">
        <name>FMN</name>
        <dbReference type="ChEBI" id="CHEBI:58210"/>
    </cofactor>
</comment>
<comment type="subcellular location">
    <subcellularLocation>
        <location evidence="3">Membrane</location>
        <topology evidence="3">Multi-pass membrane protein</topology>
    </subcellularLocation>
</comment>
<dbReference type="PANTHER" id="PTHR48109:SF4">
    <property type="entry name" value="DIHYDROOROTATE DEHYDROGENASE (QUINONE), MITOCHONDRIAL"/>
    <property type="match status" value="1"/>
</dbReference>
<evidence type="ECO:0000256" key="11">
    <source>
        <dbReference type="ARBA" id="ARBA00022692"/>
    </source>
</evidence>
<evidence type="ECO:0000256" key="14">
    <source>
        <dbReference type="ARBA" id="ARBA00022989"/>
    </source>
</evidence>
<comment type="similarity">
    <text evidence="5">Belongs to the dihydroorotate dehydrogenase family. Type 2 subfamily.</text>
</comment>
<evidence type="ECO:0000256" key="13">
    <source>
        <dbReference type="ARBA" id="ARBA00022975"/>
    </source>
</evidence>
<dbReference type="PROSITE" id="PS00912">
    <property type="entry name" value="DHODEHASE_2"/>
    <property type="match status" value="1"/>
</dbReference>
<evidence type="ECO:0000256" key="20">
    <source>
        <dbReference type="NCBIfam" id="TIGR01036"/>
    </source>
</evidence>
<protein>
    <recommendedName>
        <fullName evidence="8 20">Dihydroorotate dehydrogenase (quinone)</fullName>
        <ecNumber evidence="7 20">1.3.5.2</ecNumber>
    </recommendedName>
</protein>
<evidence type="ECO:0000256" key="19">
    <source>
        <dbReference type="ARBA" id="ARBA00048639"/>
    </source>
</evidence>
<dbReference type="NCBIfam" id="TIGR01036">
    <property type="entry name" value="pyrD_sub2"/>
    <property type="match status" value="1"/>
</dbReference>
<feature type="transmembrane region" description="Helical" evidence="21">
    <location>
        <begin position="55"/>
        <end position="80"/>
    </location>
</feature>
<dbReference type="GO" id="GO:0005737">
    <property type="term" value="C:cytoplasm"/>
    <property type="evidence" value="ECO:0007669"/>
    <property type="project" value="InterPro"/>
</dbReference>
<dbReference type="InterPro" id="IPR012932">
    <property type="entry name" value="VKOR"/>
</dbReference>